<evidence type="ECO:0000256" key="5">
    <source>
        <dbReference type="ARBA" id="ARBA00023014"/>
    </source>
</evidence>
<dbReference type="RefSeq" id="WP_232088288.1">
    <property type="nucleotide sequence ID" value="NZ_LT608333.1"/>
</dbReference>
<name>A0A212L5J3_9BACT</name>
<dbReference type="SUPFAM" id="SSF54862">
    <property type="entry name" value="4Fe-4S ferredoxins"/>
    <property type="match status" value="1"/>
</dbReference>
<keyword evidence="7" id="KW-0812">Transmembrane</keyword>
<evidence type="ECO:0000256" key="1">
    <source>
        <dbReference type="ARBA" id="ARBA00004236"/>
    </source>
</evidence>
<keyword evidence="6 7" id="KW-0472">Membrane</keyword>
<feature type="transmembrane region" description="Helical" evidence="7">
    <location>
        <begin position="161"/>
        <end position="184"/>
    </location>
</feature>
<accession>A0A212L5J3</accession>
<feature type="transmembrane region" description="Helical" evidence="7">
    <location>
        <begin position="45"/>
        <end position="65"/>
    </location>
</feature>
<evidence type="ECO:0000256" key="7">
    <source>
        <dbReference type="SAM" id="Phobius"/>
    </source>
</evidence>
<dbReference type="Pfam" id="PF12801">
    <property type="entry name" value="Fer4_5"/>
    <property type="match status" value="2"/>
</dbReference>
<feature type="domain" description="4Fe-4S ferredoxin-type" evidence="8">
    <location>
        <begin position="252"/>
        <end position="277"/>
    </location>
</feature>
<dbReference type="InterPro" id="IPR017900">
    <property type="entry name" value="4Fe4S_Fe_S_CS"/>
</dbReference>
<evidence type="ECO:0000256" key="4">
    <source>
        <dbReference type="ARBA" id="ARBA00023004"/>
    </source>
</evidence>
<proteinExistence type="predicted"/>
<gene>
    <name evidence="9" type="ORF">KL86DES1_20865</name>
</gene>
<dbReference type="InterPro" id="IPR052378">
    <property type="entry name" value="NosR_regulator"/>
</dbReference>
<keyword evidence="2" id="KW-1003">Cell membrane</keyword>
<dbReference type="InterPro" id="IPR017896">
    <property type="entry name" value="4Fe4S_Fe-S-bd"/>
</dbReference>
<evidence type="ECO:0000256" key="3">
    <source>
        <dbReference type="ARBA" id="ARBA00022723"/>
    </source>
</evidence>
<sequence>MPQTTDSAHETTMPAAQEHRPLAGASVLAPVSGKRRFTPALLRRSIQVAFAVFLTWVGWNFYLYVQWATGKSQVFTPKPPSVEGFLPISELMAARRLFETGMWDMVHPAGLTLFLAIALMALLFRKGFCGYICPVGLAANLLGRLGERLGLNRTPPRKLELALLAIKYIPLALLCYFSLVVMSVDEIDSFMGAPFNMVADSSMLFFFLRASTTTLIIVGVIVAASLVVRNAWCRYLCPYGAFLGILALASPVAVRRNADACTSCRRCQRACPAAIAVHRKERVNSPECLGCTACIEACPQKDCLHLSAANRHIPFWTVAAGCLAVLFAAYLWAVSTGHWTSDIPPAMLRRFHMLQFGG</sequence>
<dbReference type="GO" id="GO:0005886">
    <property type="term" value="C:plasma membrane"/>
    <property type="evidence" value="ECO:0007669"/>
    <property type="project" value="UniProtKB-SubCell"/>
</dbReference>
<dbReference type="EMBL" id="FMJC01000002">
    <property type="protein sequence ID" value="SCM72833.1"/>
    <property type="molecule type" value="Genomic_DNA"/>
</dbReference>
<evidence type="ECO:0000256" key="6">
    <source>
        <dbReference type="ARBA" id="ARBA00023136"/>
    </source>
</evidence>
<protein>
    <submittedName>
        <fullName evidence="9">4Fe-4S ferredoxin iron-sulfur binding domain-containing protein</fullName>
    </submittedName>
</protein>
<keyword evidence="4" id="KW-0408">Iron</keyword>
<dbReference type="PANTHER" id="PTHR30224">
    <property type="entry name" value="ELECTRON TRANSPORT PROTEIN"/>
    <property type="match status" value="1"/>
</dbReference>
<evidence type="ECO:0000256" key="2">
    <source>
        <dbReference type="ARBA" id="ARBA00022475"/>
    </source>
</evidence>
<dbReference type="GO" id="GO:0046872">
    <property type="term" value="F:metal ion binding"/>
    <property type="evidence" value="ECO:0007669"/>
    <property type="project" value="UniProtKB-KW"/>
</dbReference>
<feature type="transmembrane region" description="Helical" evidence="7">
    <location>
        <begin position="235"/>
        <end position="254"/>
    </location>
</feature>
<dbReference type="PANTHER" id="PTHR30224:SF4">
    <property type="entry name" value="ELECTRON TRANSPORT PROTEIN YCCM-RELATED"/>
    <property type="match status" value="1"/>
</dbReference>
<reference evidence="9" key="1">
    <citation type="submission" date="2016-08" db="EMBL/GenBank/DDBJ databases">
        <authorList>
            <person name="Seilhamer J.J."/>
        </authorList>
    </citation>
    <scope>NUCLEOTIDE SEQUENCE</scope>
    <source>
        <strain evidence="9">86-1</strain>
    </source>
</reference>
<comment type="subcellular location">
    <subcellularLocation>
        <location evidence="1">Cell membrane</location>
    </subcellularLocation>
</comment>
<feature type="transmembrane region" description="Helical" evidence="7">
    <location>
        <begin position="105"/>
        <end position="124"/>
    </location>
</feature>
<dbReference type="PROSITE" id="PS51379">
    <property type="entry name" value="4FE4S_FER_2"/>
    <property type="match status" value="2"/>
</dbReference>
<dbReference type="AlphaFoldDB" id="A0A212L5J3"/>
<keyword evidence="3" id="KW-0479">Metal-binding</keyword>
<feature type="domain" description="4Fe-4S ferredoxin-type" evidence="8">
    <location>
        <begin position="279"/>
        <end position="309"/>
    </location>
</feature>
<keyword evidence="5" id="KW-0411">Iron-sulfur</keyword>
<organism evidence="9">
    <name type="scientific">uncultured Desulfovibrio sp</name>
    <dbReference type="NCBI Taxonomy" id="167968"/>
    <lineage>
        <taxon>Bacteria</taxon>
        <taxon>Pseudomonadati</taxon>
        <taxon>Thermodesulfobacteriota</taxon>
        <taxon>Desulfovibrionia</taxon>
        <taxon>Desulfovibrionales</taxon>
        <taxon>Desulfovibrionaceae</taxon>
        <taxon>Desulfovibrio</taxon>
        <taxon>environmental samples</taxon>
    </lineage>
</organism>
<evidence type="ECO:0000313" key="9">
    <source>
        <dbReference type="EMBL" id="SCM72833.1"/>
    </source>
</evidence>
<feature type="transmembrane region" description="Helical" evidence="7">
    <location>
        <begin position="313"/>
        <end position="333"/>
    </location>
</feature>
<evidence type="ECO:0000259" key="8">
    <source>
        <dbReference type="PROSITE" id="PS51379"/>
    </source>
</evidence>
<keyword evidence="7" id="KW-1133">Transmembrane helix</keyword>
<dbReference type="PROSITE" id="PS00198">
    <property type="entry name" value="4FE4S_FER_1"/>
    <property type="match status" value="1"/>
</dbReference>
<dbReference type="GO" id="GO:0051536">
    <property type="term" value="F:iron-sulfur cluster binding"/>
    <property type="evidence" value="ECO:0007669"/>
    <property type="project" value="UniProtKB-KW"/>
</dbReference>
<dbReference type="Gene3D" id="3.30.70.20">
    <property type="match status" value="1"/>
</dbReference>
<feature type="transmembrane region" description="Helical" evidence="7">
    <location>
        <begin position="204"/>
        <end position="228"/>
    </location>
</feature>
<dbReference type="Pfam" id="PF13237">
    <property type="entry name" value="Fer4_10"/>
    <property type="match status" value="1"/>
</dbReference>